<feature type="transmembrane region" description="Helical" evidence="13">
    <location>
        <begin position="46"/>
        <end position="67"/>
    </location>
</feature>
<feature type="transmembrane region" description="Helical" evidence="13">
    <location>
        <begin position="88"/>
        <end position="110"/>
    </location>
</feature>
<accession>A0A0A0D072</accession>
<dbReference type="RefSeq" id="WP_034845746.1">
    <property type="nucleotide sequence ID" value="NZ_JANX01000508.1"/>
</dbReference>
<evidence type="ECO:0000256" key="2">
    <source>
        <dbReference type="ARBA" id="ARBA00004429"/>
    </source>
</evidence>
<dbReference type="GO" id="GO:1903607">
    <property type="term" value="P:cytochrome c biosynthetic process"/>
    <property type="evidence" value="ECO:0007669"/>
    <property type="project" value="TreeGrafter"/>
</dbReference>
<dbReference type="NCBIfam" id="TIGR01190">
    <property type="entry name" value="ccmB"/>
    <property type="match status" value="1"/>
</dbReference>
<keyword evidence="7 12" id="KW-0997">Cell inner membrane</keyword>
<dbReference type="Proteomes" id="UP000029995">
    <property type="component" value="Unassembled WGS sequence"/>
</dbReference>
<dbReference type="InterPro" id="IPR003544">
    <property type="entry name" value="Cyt_c_biogenesis_CcmB"/>
</dbReference>
<keyword evidence="6 12" id="KW-1003">Cell membrane</keyword>
<feature type="transmembrane region" description="Helical" evidence="13">
    <location>
        <begin position="160"/>
        <end position="181"/>
    </location>
</feature>
<comment type="subcellular location">
    <subcellularLocation>
        <location evidence="2">Cell inner membrane</location>
        <topology evidence="2">Multi-pass membrane protein</topology>
    </subcellularLocation>
</comment>
<feature type="transmembrane region" description="Helical" evidence="13">
    <location>
        <begin position="130"/>
        <end position="153"/>
    </location>
</feature>
<evidence type="ECO:0000256" key="6">
    <source>
        <dbReference type="ARBA" id="ARBA00022475"/>
    </source>
</evidence>
<dbReference type="PIRSF" id="PIRSF002764">
    <property type="entry name" value="CcmB"/>
    <property type="match status" value="1"/>
</dbReference>
<feature type="transmembrane region" description="Helical" evidence="13">
    <location>
        <begin position="193"/>
        <end position="216"/>
    </location>
</feature>
<evidence type="ECO:0000256" key="12">
    <source>
        <dbReference type="PIRNR" id="PIRNR002764"/>
    </source>
</evidence>
<evidence type="ECO:0000256" key="1">
    <source>
        <dbReference type="ARBA" id="ARBA00002442"/>
    </source>
</evidence>
<dbReference type="EMBL" id="JANX01000508">
    <property type="protein sequence ID" value="KGM31450.1"/>
    <property type="molecule type" value="Genomic_DNA"/>
</dbReference>
<dbReference type="AlphaFoldDB" id="A0A0A0D072"/>
<evidence type="ECO:0000256" key="7">
    <source>
        <dbReference type="ARBA" id="ARBA00022519"/>
    </source>
</evidence>
<organism evidence="14 15">
    <name type="scientific">Inquilinus limosus MP06</name>
    <dbReference type="NCBI Taxonomy" id="1398085"/>
    <lineage>
        <taxon>Bacteria</taxon>
        <taxon>Pseudomonadati</taxon>
        <taxon>Pseudomonadota</taxon>
        <taxon>Alphaproteobacteria</taxon>
        <taxon>Rhodospirillales</taxon>
        <taxon>Rhodospirillaceae</taxon>
        <taxon>Inquilinus</taxon>
    </lineage>
</organism>
<keyword evidence="10 13" id="KW-1133">Transmembrane helix</keyword>
<feature type="transmembrane region" description="Helical" evidence="13">
    <location>
        <begin position="21"/>
        <end position="40"/>
    </location>
</feature>
<keyword evidence="9 12" id="KW-0201">Cytochrome c-type biogenesis</keyword>
<dbReference type="Pfam" id="PF03379">
    <property type="entry name" value="CcmB"/>
    <property type="match status" value="1"/>
</dbReference>
<proteinExistence type="inferred from homology"/>
<evidence type="ECO:0000313" key="15">
    <source>
        <dbReference type="Proteomes" id="UP000029995"/>
    </source>
</evidence>
<evidence type="ECO:0000313" key="14">
    <source>
        <dbReference type="EMBL" id="KGM31450.1"/>
    </source>
</evidence>
<keyword evidence="5 12" id="KW-0813">Transport</keyword>
<dbReference type="PANTHER" id="PTHR30070:SF1">
    <property type="entry name" value="CYTOCHROME C BIOGENESIS B-RELATED"/>
    <property type="match status" value="1"/>
</dbReference>
<comment type="similarity">
    <text evidence="3 12">Belongs to the CcmB/CycW/HelB family.</text>
</comment>
<dbReference type="GO" id="GO:0017004">
    <property type="term" value="P:cytochrome complex assembly"/>
    <property type="evidence" value="ECO:0007669"/>
    <property type="project" value="UniProtKB-KW"/>
</dbReference>
<name>A0A0A0D072_9PROT</name>
<evidence type="ECO:0000256" key="10">
    <source>
        <dbReference type="ARBA" id="ARBA00022989"/>
    </source>
</evidence>
<keyword evidence="8 13" id="KW-0812">Transmembrane</keyword>
<sequence length="221" mass="22407">MSAFLALLSRDLRLALRSGGDVAAVLAFFVITVVLFPLGVGPELALLGRIAAGVVWVAALLATLLALDRLFAQDYEDGSLDLLMLSPLPLEAAVLAKALAHWLLTGLPLILLSPLMAAMLGLQAASWPVLALSLLLGTPCLSLIGAVGSALTLGARRGGALLALLILPLFVPVLIFGAAAVEAVATGLTARPHLLLLGGCLAAALPLAPIAAAAAIRQAQS</sequence>
<comment type="function">
    <text evidence="1 12">Required for the export of heme to the periplasm for the biogenesis of c-type cytochromes.</text>
</comment>
<evidence type="ECO:0000256" key="5">
    <source>
        <dbReference type="ARBA" id="ARBA00022448"/>
    </source>
</evidence>
<dbReference type="GO" id="GO:0005886">
    <property type="term" value="C:plasma membrane"/>
    <property type="evidence" value="ECO:0007669"/>
    <property type="project" value="UniProtKB-SubCell"/>
</dbReference>
<dbReference type="InterPro" id="IPR026031">
    <property type="entry name" value="Cyt_c_CcmB_bac"/>
</dbReference>
<dbReference type="PANTHER" id="PTHR30070">
    <property type="entry name" value="HEME EXPORTER PROTEIN B"/>
    <property type="match status" value="1"/>
</dbReference>
<comment type="caution">
    <text evidence="14">The sequence shown here is derived from an EMBL/GenBank/DDBJ whole genome shotgun (WGS) entry which is preliminary data.</text>
</comment>
<dbReference type="GO" id="GO:0015232">
    <property type="term" value="F:heme transmembrane transporter activity"/>
    <property type="evidence" value="ECO:0007669"/>
    <property type="project" value="InterPro"/>
</dbReference>
<evidence type="ECO:0000256" key="9">
    <source>
        <dbReference type="ARBA" id="ARBA00022748"/>
    </source>
</evidence>
<evidence type="ECO:0000256" key="13">
    <source>
        <dbReference type="SAM" id="Phobius"/>
    </source>
</evidence>
<evidence type="ECO:0000256" key="11">
    <source>
        <dbReference type="ARBA" id="ARBA00023136"/>
    </source>
</evidence>
<evidence type="ECO:0000256" key="8">
    <source>
        <dbReference type="ARBA" id="ARBA00022692"/>
    </source>
</evidence>
<protein>
    <recommendedName>
        <fullName evidence="4 12">Heme exporter protein B</fullName>
    </recommendedName>
</protein>
<evidence type="ECO:0000256" key="4">
    <source>
        <dbReference type="ARBA" id="ARBA00016452"/>
    </source>
</evidence>
<dbReference type="PRINTS" id="PR01414">
    <property type="entry name" value="CCMBBIOGNSIS"/>
</dbReference>
<reference evidence="14 15" key="1">
    <citation type="submission" date="2014-01" db="EMBL/GenBank/DDBJ databases">
        <title>Genome sequence determination for a cystic fibrosis isolate, Inquilinus limosus.</title>
        <authorList>
            <person name="Pino M."/>
            <person name="Di Conza J."/>
            <person name="Gutkind G."/>
        </authorList>
    </citation>
    <scope>NUCLEOTIDE SEQUENCE [LARGE SCALE GENOMIC DNA]</scope>
    <source>
        <strain evidence="14 15">MP06</strain>
    </source>
</reference>
<dbReference type="OrthoDB" id="9812915at2"/>
<gene>
    <name evidence="14" type="ORF">P409_27130</name>
</gene>
<evidence type="ECO:0000256" key="3">
    <source>
        <dbReference type="ARBA" id="ARBA00010544"/>
    </source>
</evidence>
<keyword evidence="11 12" id="KW-0472">Membrane</keyword>